<keyword evidence="2" id="KW-0812">Transmembrane</keyword>
<keyword evidence="5" id="KW-1185">Reference proteome</keyword>
<dbReference type="RefSeq" id="WP_320249073.1">
    <property type="nucleotide sequence ID" value="NZ_JAVIIQ010000006.1"/>
</dbReference>
<keyword evidence="2" id="KW-0472">Membrane</keyword>
<dbReference type="SUPFAM" id="SSF57783">
    <property type="entry name" value="Zinc beta-ribbon"/>
    <property type="match status" value="1"/>
</dbReference>
<dbReference type="Pfam" id="PF01396">
    <property type="entry name" value="Zn_ribbon_Top1"/>
    <property type="match status" value="1"/>
</dbReference>
<feature type="transmembrane region" description="Helical" evidence="2">
    <location>
        <begin position="404"/>
        <end position="437"/>
    </location>
</feature>
<evidence type="ECO:0000313" key="5">
    <source>
        <dbReference type="Proteomes" id="UP001285154"/>
    </source>
</evidence>
<feature type="domain" description="Protein kinase" evidence="3">
    <location>
        <begin position="13"/>
        <end position="278"/>
    </location>
</feature>
<dbReference type="GO" id="GO:0003677">
    <property type="term" value="F:DNA binding"/>
    <property type="evidence" value="ECO:0007669"/>
    <property type="project" value="UniProtKB-KW"/>
</dbReference>
<feature type="region of interest" description="Disordered" evidence="1">
    <location>
        <begin position="676"/>
        <end position="713"/>
    </location>
</feature>
<dbReference type="SUPFAM" id="SSF56112">
    <property type="entry name" value="Protein kinase-like (PK-like)"/>
    <property type="match status" value="1"/>
</dbReference>
<proteinExistence type="predicted"/>
<evidence type="ECO:0000256" key="1">
    <source>
        <dbReference type="SAM" id="MobiDB-lite"/>
    </source>
</evidence>
<dbReference type="Gene3D" id="1.10.510.10">
    <property type="entry name" value="Transferase(Phosphotransferase) domain 1"/>
    <property type="match status" value="1"/>
</dbReference>
<evidence type="ECO:0000259" key="3">
    <source>
        <dbReference type="PROSITE" id="PS50011"/>
    </source>
</evidence>
<sequence length="748" mass="82656">MKLDRLFADGQELTINKKIGHGGEGEVFSIANVPGYAVKAYLPKVVKEREGKIRAMVSSKLAATASTIAFPYQIVTNAKGEFVGFMMRLVEKHKEIHELQTPSSRQKHFPNADYRFLVRTAVNIARVFAQVHAAGCIVGDINQRGILVSQTATVALIDADSFQVTQGGNRYLCVVGVPEYTPPELQERSLATIVRTPDHDAFGLAVSLFQVLCMDRHPFSGRYAGNGDMPLEKAIAEYRFAYSSRATGMSPPPGTVRLNDFTPAIRDCFEQAFSQQYVGHRPLPARWVAALEELEASLRVCSRNRLHHYSRLAPDCPWCRMEAEYGRPLFISHEIFAVHLPNGRVDEKQGLILDVQALLAAVNGIPIPPAISVPVPITPYIAQAGQPAIDAKRRQRLAPLQRGIGVAAIVAAGIAFFGLQLPFIIAGAIAAFGVWLILREVDPGVSVTQAHRAAVANIKKRVEDLQCSSPIDRVLSKKAEALDAIDEYKALSNSYSRVVPDYDQRRRQQQLDVHLSNHPIRGARIGKVSSIDVASLTSYGIANALEAKKRDVQHVHGIGPVKAANIAAWVKRVEAHFHFRQEYSQDDKNNIKKLQSDIISKQQGVDDKFKRLVEEARKEAGAFEDWKKRSDPELGRLMGRLGQTEADLRYLGLPVPTMDSIAPFAVPPIETFRKNRRSTATRFTPSQPAWTPTGVRNTSPKPSPRPAAQSCPRCGKHMVVRTARQGRNAGNQFWGCSRYPSCTGTRPI</sequence>
<organism evidence="4 5">
    <name type="scientific">Mesorhizobium vachelliae</name>
    <dbReference type="NCBI Taxonomy" id="3072309"/>
    <lineage>
        <taxon>Bacteria</taxon>
        <taxon>Pseudomonadati</taxon>
        <taxon>Pseudomonadota</taxon>
        <taxon>Alphaproteobacteria</taxon>
        <taxon>Hyphomicrobiales</taxon>
        <taxon>Phyllobacteriaceae</taxon>
        <taxon>Mesorhizobium</taxon>
    </lineage>
</organism>
<dbReference type="InterPro" id="IPR013498">
    <property type="entry name" value="Topo_IA_Znf"/>
</dbReference>
<protein>
    <submittedName>
        <fullName evidence="4">Topoisomerase DNA-binding C4 zinc finger domain-containing protein</fullName>
    </submittedName>
</protein>
<dbReference type="Proteomes" id="UP001285154">
    <property type="component" value="Unassembled WGS sequence"/>
</dbReference>
<name>A0ABU5A991_9HYPH</name>
<evidence type="ECO:0000256" key="2">
    <source>
        <dbReference type="SAM" id="Phobius"/>
    </source>
</evidence>
<feature type="compositionally biased region" description="Polar residues" evidence="1">
    <location>
        <begin position="680"/>
        <end position="700"/>
    </location>
</feature>
<keyword evidence="4" id="KW-0238">DNA-binding</keyword>
<keyword evidence="2" id="KW-1133">Transmembrane helix</keyword>
<dbReference type="InterPro" id="IPR011009">
    <property type="entry name" value="Kinase-like_dom_sf"/>
</dbReference>
<dbReference type="PROSITE" id="PS50011">
    <property type="entry name" value="PROTEIN_KINASE_DOM"/>
    <property type="match status" value="1"/>
</dbReference>
<dbReference type="Pfam" id="PF00069">
    <property type="entry name" value="Pkinase"/>
    <property type="match status" value="1"/>
</dbReference>
<dbReference type="EMBL" id="JAVIIQ010000006">
    <property type="protein sequence ID" value="MDX8532783.1"/>
    <property type="molecule type" value="Genomic_DNA"/>
</dbReference>
<comment type="caution">
    <text evidence="4">The sequence shown here is derived from an EMBL/GenBank/DDBJ whole genome shotgun (WGS) entry which is preliminary data.</text>
</comment>
<reference evidence="4 5" key="1">
    <citation type="submission" date="2023-08" db="EMBL/GenBank/DDBJ databases">
        <title>Implementing the SeqCode for naming new Mesorhizobium species isolated from Vachellia karroo root nodules.</title>
        <authorList>
            <person name="Van Lill M."/>
        </authorList>
    </citation>
    <scope>NUCLEOTIDE SEQUENCE [LARGE SCALE GENOMIC DNA]</scope>
    <source>
        <strain evidence="4 5">VK25D</strain>
    </source>
</reference>
<dbReference type="InterPro" id="IPR000719">
    <property type="entry name" value="Prot_kinase_dom"/>
</dbReference>
<evidence type="ECO:0000313" key="4">
    <source>
        <dbReference type="EMBL" id="MDX8532783.1"/>
    </source>
</evidence>
<dbReference type="Gene3D" id="3.30.65.10">
    <property type="entry name" value="Bacterial Topoisomerase I, domain 1"/>
    <property type="match status" value="1"/>
</dbReference>
<gene>
    <name evidence="4" type="ORF">RFM42_17480</name>
</gene>
<accession>A0ABU5A991</accession>